<accession>A0AA41QGI1</accession>
<dbReference type="SMART" id="SM00226">
    <property type="entry name" value="LMWPc"/>
    <property type="match status" value="1"/>
</dbReference>
<gene>
    <name evidence="2" type="ORF">L1785_14695</name>
</gene>
<feature type="domain" description="Phosphotyrosine protein phosphatase I" evidence="1">
    <location>
        <begin position="3"/>
        <end position="180"/>
    </location>
</feature>
<name>A0AA41QGI1_9MICO</name>
<dbReference type="EMBL" id="JAKGSG010000040">
    <property type="protein sequence ID" value="MCF4122226.1"/>
    <property type="molecule type" value="Genomic_DNA"/>
</dbReference>
<protein>
    <submittedName>
        <fullName evidence="2">Low molecular weight phosphatase family protein</fullName>
    </submittedName>
</protein>
<proteinExistence type="predicted"/>
<dbReference type="Pfam" id="PF01451">
    <property type="entry name" value="LMWPc"/>
    <property type="match status" value="1"/>
</dbReference>
<dbReference type="SUPFAM" id="SSF52788">
    <property type="entry name" value="Phosphotyrosine protein phosphatases I"/>
    <property type="match status" value="1"/>
</dbReference>
<dbReference type="PANTHER" id="PTHR11717">
    <property type="entry name" value="LOW MOLECULAR WEIGHT PROTEIN TYROSINE PHOSPHATASE"/>
    <property type="match status" value="1"/>
</dbReference>
<dbReference type="AlphaFoldDB" id="A0AA41QGI1"/>
<comment type="caution">
    <text evidence="2">The sequence shown here is derived from an EMBL/GenBank/DDBJ whole genome shotgun (WGS) entry which is preliminary data.</text>
</comment>
<dbReference type="InterPro" id="IPR036196">
    <property type="entry name" value="Ptyr_pPase_sf"/>
</dbReference>
<sequence>MPFTVLTVCTGNICRSPAVETLLRATLDPSVAVASAGTNAVVGAGISPPMGALLTADGFGSGGFVARQVTTEMIRGADLVLALTIAHRAWIVDREPAAVRRTLTLRELARLAGTLAPGSAPGSSDAERLAALVPAALLERPRHAGRSHDDDVVDPYGRSERTYRESYQQIRTALVPIVMALRS</sequence>
<dbReference type="Proteomes" id="UP001165405">
    <property type="component" value="Unassembled WGS sequence"/>
</dbReference>
<organism evidence="2 3">
    <name type="scientific">Antribacter soli</name>
    <dbReference type="NCBI Taxonomy" id="2910976"/>
    <lineage>
        <taxon>Bacteria</taxon>
        <taxon>Bacillati</taxon>
        <taxon>Actinomycetota</taxon>
        <taxon>Actinomycetes</taxon>
        <taxon>Micrococcales</taxon>
        <taxon>Promicromonosporaceae</taxon>
        <taxon>Antribacter</taxon>
    </lineage>
</organism>
<dbReference type="Gene3D" id="3.40.50.2300">
    <property type="match status" value="1"/>
</dbReference>
<reference evidence="2" key="1">
    <citation type="submission" date="2022-01" db="EMBL/GenBank/DDBJ databases">
        <title>Antribacter sp. nov., isolated from Guizhou of China.</title>
        <authorList>
            <person name="Chengliang C."/>
            <person name="Ya Z."/>
        </authorList>
    </citation>
    <scope>NUCLEOTIDE SEQUENCE</scope>
    <source>
        <strain evidence="2">KLBMP 9083</strain>
    </source>
</reference>
<dbReference type="InterPro" id="IPR050438">
    <property type="entry name" value="LMW_PTPase"/>
</dbReference>
<evidence type="ECO:0000313" key="2">
    <source>
        <dbReference type="EMBL" id="MCF4122226.1"/>
    </source>
</evidence>
<keyword evidence="3" id="KW-1185">Reference proteome</keyword>
<evidence type="ECO:0000313" key="3">
    <source>
        <dbReference type="Proteomes" id="UP001165405"/>
    </source>
</evidence>
<dbReference type="GO" id="GO:0004725">
    <property type="term" value="F:protein tyrosine phosphatase activity"/>
    <property type="evidence" value="ECO:0007669"/>
    <property type="project" value="TreeGrafter"/>
</dbReference>
<evidence type="ECO:0000259" key="1">
    <source>
        <dbReference type="SMART" id="SM00226"/>
    </source>
</evidence>
<dbReference type="RefSeq" id="WP_236090019.1">
    <property type="nucleotide sequence ID" value="NZ_JAKGSG010000040.1"/>
</dbReference>
<dbReference type="PANTHER" id="PTHR11717:SF31">
    <property type="entry name" value="LOW MOLECULAR WEIGHT PROTEIN-TYROSINE-PHOSPHATASE ETP-RELATED"/>
    <property type="match status" value="1"/>
</dbReference>
<dbReference type="InterPro" id="IPR023485">
    <property type="entry name" value="Ptyr_pPase"/>
</dbReference>